<evidence type="ECO:0000256" key="1">
    <source>
        <dbReference type="SAM" id="MobiDB-lite"/>
    </source>
</evidence>
<name>A0A8I1ED04_PSEPU</name>
<protein>
    <submittedName>
        <fullName evidence="2">Uncharacterized protein</fullName>
    </submittedName>
</protein>
<gene>
    <name evidence="2" type="ORF">JEU22_04145</name>
</gene>
<reference evidence="2" key="1">
    <citation type="submission" date="2020-12" db="EMBL/GenBank/DDBJ databases">
        <title>Enhanced detection system for hospital associated transmission using whole genome sequencing surveillance.</title>
        <authorList>
            <person name="Harrison L.H."/>
            <person name="Van Tyne D."/>
            <person name="Marsh J.W."/>
            <person name="Griffith M.P."/>
            <person name="Snyder D.J."/>
            <person name="Cooper V.S."/>
            <person name="Mustapha M."/>
        </authorList>
    </citation>
    <scope>NUCLEOTIDE SEQUENCE</scope>
    <source>
        <strain evidence="2">PSB00042</strain>
    </source>
</reference>
<dbReference type="Proteomes" id="UP000637061">
    <property type="component" value="Unassembled WGS sequence"/>
</dbReference>
<dbReference type="AlphaFoldDB" id="A0A8I1ED04"/>
<organism evidence="2 3">
    <name type="scientific">Pseudomonas putida</name>
    <name type="common">Arthrobacter siderocapsulatus</name>
    <dbReference type="NCBI Taxonomy" id="303"/>
    <lineage>
        <taxon>Bacteria</taxon>
        <taxon>Pseudomonadati</taxon>
        <taxon>Pseudomonadota</taxon>
        <taxon>Gammaproteobacteria</taxon>
        <taxon>Pseudomonadales</taxon>
        <taxon>Pseudomonadaceae</taxon>
        <taxon>Pseudomonas</taxon>
    </lineage>
</organism>
<feature type="region of interest" description="Disordered" evidence="1">
    <location>
        <begin position="34"/>
        <end position="55"/>
    </location>
</feature>
<dbReference type="RefSeq" id="WP_198746711.1">
    <property type="nucleotide sequence ID" value="NZ_JAEHTE010000002.1"/>
</dbReference>
<proteinExistence type="predicted"/>
<dbReference type="EMBL" id="JAEHTE010000002">
    <property type="protein sequence ID" value="MBI6883097.1"/>
    <property type="molecule type" value="Genomic_DNA"/>
</dbReference>
<evidence type="ECO:0000313" key="3">
    <source>
        <dbReference type="Proteomes" id="UP000637061"/>
    </source>
</evidence>
<accession>A0A8I1ED04</accession>
<evidence type="ECO:0000313" key="2">
    <source>
        <dbReference type="EMBL" id="MBI6883097.1"/>
    </source>
</evidence>
<comment type="caution">
    <text evidence="2">The sequence shown here is derived from an EMBL/GenBank/DDBJ whole genome shotgun (WGS) entry which is preliminary data.</text>
</comment>
<sequence length="55" mass="6307">MSQAEKPSEDVEIPGNEVFVLSDEAFDRFEQQLNDSPMSDNEALQALLKRPTPWR</sequence>